<feature type="domain" description="Cep192-like" evidence="2">
    <location>
        <begin position="519"/>
        <end position="618"/>
    </location>
</feature>
<protein>
    <submittedName>
        <fullName evidence="5">Centrosomal protein 192</fullName>
    </submittedName>
</protein>
<dbReference type="GO" id="GO:0005814">
    <property type="term" value="C:centriole"/>
    <property type="evidence" value="ECO:0007669"/>
    <property type="project" value="TreeGrafter"/>
</dbReference>
<reference evidence="5" key="2">
    <citation type="submission" date="2025-09" db="UniProtKB">
        <authorList>
            <consortium name="Ensembl"/>
        </authorList>
    </citation>
    <scope>IDENTIFICATION</scope>
</reference>
<evidence type="ECO:0000313" key="5">
    <source>
        <dbReference type="Ensembl" id="ENSDLAP00005075442.1"/>
    </source>
</evidence>
<dbReference type="GO" id="GO:0071539">
    <property type="term" value="P:protein localization to centrosome"/>
    <property type="evidence" value="ECO:0007669"/>
    <property type="project" value="InterPro"/>
</dbReference>
<dbReference type="Pfam" id="PF22066">
    <property type="entry name" value="Cep192_D8"/>
    <property type="match status" value="1"/>
</dbReference>
<dbReference type="GO" id="GO:0019901">
    <property type="term" value="F:protein kinase binding"/>
    <property type="evidence" value="ECO:0007669"/>
    <property type="project" value="TreeGrafter"/>
</dbReference>
<evidence type="ECO:0000259" key="1">
    <source>
        <dbReference type="Pfam" id="PF22065"/>
    </source>
</evidence>
<proteinExistence type="predicted"/>
<dbReference type="Pfam" id="PF22074">
    <property type="entry name" value="Cep192_D5"/>
    <property type="match status" value="1"/>
</dbReference>
<evidence type="ECO:0000259" key="3">
    <source>
        <dbReference type="Pfam" id="PF22074"/>
    </source>
</evidence>
<evidence type="ECO:0000313" key="6">
    <source>
        <dbReference type="Proteomes" id="UP000694389"/>
    </source>
</evidence>
<dbReference type="InterPro" id="IPR054087">
    <property type="entry name" value="Cep192-like_D7"/>
</dbReference>
<feature type="domain" description="Cep192-like" evidence="4">
    <location>
        <begin position="236"/>
        <end position="319"/>
    </location>
</feature>
<dbReference type="PANTHER" id="PTHR16029">
    <property type="entry name" value="CENTROSOMAL PROTEIN OF 192 KDA"/>
    <property type="match status" value="1"/>
</dbReference>
<feature type="domain" description="Cep192-like" evidence="3">
    <location>
        <begin position="36"/>
        <end position="139"/>
    </location>
</feature>
<dbReference type="InterPro" id="IPR054088">
    <property type="entry name" value="Cep192-like_D8"/>
</dbReference>
<sequence length="625" mass="68578">MLAKLEIKQSGVRPSQPGVKFTIPLSGYGGTSNIILEDQRKQADGYVATLTDIAVSRVSKVCLCVRNTGSRAAFIKAIVFSDVQKRSVMEPSVVSLAPSQFVLKERTQEVITVLMKSTKREQNLCQSANALLATVCLFSYDLPQRPNEAHIFYGNMSKIVVSLLGSTKSTDCEQSNHTELLLPSARHSSETDSGLPNGNVSLDVLPVKGPQGPALRVTEPSLKPAVHMMLLLLFLDGTATTSQAKIRNNTSRELRFDLSWPAHCLTITPQHGVIEPQCHLQILISPNPSLANKSALLPWSGQIYVQCDGQQKFIKVQIRRDLALDVSASPADTTLSALSPQVATPVLPVARLTTKPSLLPQTPQAPQALVAISNKTIMFPTTPSGETSEAQLEVQNGEVEVRWYLSSFAPPYVKGVDNTGDVYRATYTAFRCSRVSGTLGAHEKMQVPITFLPRDRGDYAQFWDLECHPVSEPHQKTRIRFQLCGPQEGDCSLVKTEATVKTRKRTDASAGKTSQEEAVRRGVYSPQDLYTFPATRVGESSTLKVNIRNNSSDTHELKFVNPREPFHIKHSKYSLRSQHYLKLPVQFKPSTAGRHAGLLLIQLETSGSLVIQLTAEALKGKTANC</sequence>
<dbReference type="Proteomes" id="UP000694389">
    <property type="component" value="Unassembled WGS sequence"/>
</dbReference>
<keyword evidence="6" id="KW-1185">Reference proteome</keyword>
<dbReference type="InterPro" id="IPR039103">
    <property type="entry name" value="Spd-2/CEP192"/>
</dbReference>
<dbReference type="GO" id="GO:0051298">
    <property type="term" value="P:centrosome duplication"/>
    <property type="evidence" value="ECO:0007669"/>
    <property type="project" value="InterPro"/>
</dbReference>
<dbReference type="InterPro" id="IPR054091">
    <property type="entry name" value="Cep192-like_D5"/>
</dbReference>
<dbReference type="Pfam" id="PF22076">
    <property type="entry name" value="Cep192_D6"/>
    <property type="match status" value="1"/>
</dbReference>
<name>A0A8P4GD45_DICLA</name>
<dbReference type="GO" id="GO:0005737">
    <property type="term" value="C:cytoplasm"/>
    <property type="evidence" value="ECO:0007669"/>
    <property type="project" value="TreeGrafter"/>
</dbReference>
<dbReference type="GeneTree" id="ENSGT00510000048187"/>
<dbReference type="GO" id="GO:0090307">
    <property type="term" value="P:mitotic spindle assembly"/>
    <property type="evidence" value="ECO:0007669"/>
    <property type="project" value="TreeGrafter"/>
</dbReference>
<dbReference type="AlphaFoldDB" id="A0A8P4GD45"/>
<reference evidence="5" key="1">
    <citation type="submission" date="2025-08" db="UniProtKB">
        <authorList>
            <consortium name="Ensembl"/>
        </authorList>
    </citation>
    <scope>IDENTIFICATION</scope>
</reference>
<feature type="domain" description="Cep192-like" evidence="1">
    <location>
        <begin position="366"/>
        <end position="486"/>
    </location>
</feature>
<dbReference type="PANTHER" id="PTHR16029:SF11">
    <property type="entry name" value="CENTROSOMAL PROTEIN OF 192 KDA"/>
    <property type="match status" value="1"/>
</dbReference>
<dbReference type="InterPro" id="IPR013783">
    <property type="entry name" value="Ig-like_fold"/>
</dbReference>
<dbReference type="Gene3D" id="2.60.40.10">
    <property type="entry name" value="Immunoglobulins"/>
    <property type="match status" value="3"/>
</dbReference>
<accession>A0A8P4GD45</accession>
<dbReference type="Pfam" id="PF22065">
    <property type="entry name" value="Cep192_D7"/>
    <property type="match status" value="1"/>
</dbReference>
<dbReference type="Ensembl" id="ENSDLAT00005082940.1">
    <property type="protein sequence ID" value="ENSDLAP00005075442.1"/>
    <property type="gene ID" value="ENSDLAG00005008832.2"/>
</dbReference>
<dbReference type="GO" id="GO:0090222">
    <property type="term" value="P:centrosome-templated microtubule nucleation"/>
    <property type="evidence" value="ECO:0007669"/>
    <property type="project" value="InterPro"/>
</dbReference>
<evidence type="ECO:0000259" key="2">
    <source>
        <dbReference type="Pfam" id="PF22066"/>
    </source>
</evidence>
<evidence type="ECO:0000259" key="4">
    <source>
        <dbReference type="Pfam" id="PF22076"/>
    </source>
</evidence>
<organism evidence="5 6">
    <name type="scientific">Dicentrarchus labrax</name>
    <name type="common">European seabass</name>
    <name type="synonym">Morone labrax</name>
    <dbReference type="NCBI Taxonomy" id="13489"/>
    <lineage>
        <taxon>Eukaryota</taxon>
        <taxon>Metazoa</taxon>
        <taxon>Chordata</taxon>
        <taxon>Craniata</taxon>
        <taxon>Vertebrata</taxon>
        <taxon>Euteleostomi</taxon>
        <taxon>Actinopterygii</taxon>
        <taxon>Neopterygii</taxon>
        <taxon>Teleostei</taxon>
        <taxon>Neoteleostei</taxon>
        <taxon>Acanthomorphata</taxon>
        <taxon>Eupercaria</taxon>
        <taxon>Moronidae</taxon>
        <taxon>Dicentrarchus</taxon>
    </lineage>
</organism>
<dbReference type="InterPro" id="IPR054092">
    <property type="entry name" value="Cep192-like_D6"/>
</dbReference>
<dbReference type="GO" id="GO:0000242">
    <property type="term" value="C:pericentriolar material"/>
    <property type="evidence" value="ECO:0007669"/>
    <property type="project" value="TreeGrafter"/>
</dbReference>